<dbReference type="Gene3D" id="1.20.120.550">
    <property type="entry name" value="Membrane associated eicosanoid/glutathione metabolism-like domain"/>
    <property type="match status" value="1"/>
</dbReference>
<dbReference type="InterPro" id="IPR001129">
    <property type="entry name" value="Membr-assoc_MAPEG"/>
</dbReference>
<dbReference type="EMBL" id="DRMJ01000144">
    <property type="protein sequence ID" value="HHL42557.1"/>
    <property type="molecule type" value="Genomic_DNA"/>
</dbReference>
<dbReference type="InterPro" id="IPR023352">
    <property type="entry name" value="MAPEG-like_dom_sf"/>
</dbReference>
<evidence type="ECO:0000256" key="1">
    <source>
        <dbReference type="ARBA" id="ARBA00004370"/>
    </source>
</evidence>
<comment type="subcellular location">
    <subcellularLocation>
        <location evidence="1">Membrane</location>
    </subcellularLocation>
</comment>
<evidence type="ECO:0000256" key="4">
    <source>
        <dbReference type="ARBA" id="ARBA00023136"/>
    </source>
</evidence>
<evidence type="ECO:0000256" key="2">
    <source>
        <dbReference type="ARBA" id="ARBA00022692"/>
    </source>
</evidence>
<protein>
    <submittedName>
        <fullName evidence="6">MAPEG family protein</fullName>
    </submittedName>
</protein>
<feature type="transmembrane region" description="Helical" evidence="5">
    <location>
        <begin position="12"/>
        <end position="30"/>
    </location>
</feature>
<keyword evidence="2 5" id="KW-0812">Transmembrane</keyword>
<dbReference type="Proteomes" id="UP000885830">
    <property type="component" value="Unassembled WGS sequence"/>
</dbReference>
<dbReference type="SUPFAM" id="SSF161084">
    <property type="entry name" value="MAPEG domain-like"/>
    <property type="match status" value="1"/>
</dbReference>
<accession>A0A7C5LS26</accession>
<keyword evidence="4 5" id="KW-0472">Membrane</keyword>
<dbReference type="GO" id="GO:0016020">
    <property type="term" value="C:membrane"/>
    <property type="evidence" value="ECO:0007669"/>
    <property type="project" value="UniProtKB-SubCell"/>
</dbReference>
<dbReference type="AlphaFoldDB" id="A0A7C5LS26"/>
<evidence type="ECO:0000313" key="6">
    <source>
        <dbReference type="EMBL" id="HHL42557.1"/>
    </source>
</evidence>
<keyword evidence="3 5" id="KW-1133">Transmembrane helix</keyword>
<evidence type="ECO:0000256" key="5">
    <source>
        <dbReference type="SAM" id="Phobius"/>
    </source>
</evidence>
<sequence>MKKRERPDMEHFLTPMLALIVWTFVIWWVLFIRRVPAMNAVTKDAQEFIRNPALMDTLPDKAKWVGDNYDHLHEQPVLFYALMVYLYLTKQGDQINLYLAWGYMGSRVVHSLIQTTSNKVLARFGVFVIGSLLLMIMAGRAVIALY</sequence>
<feature type="transmembrane region" description="Helical" evidence="5">
    <location>
        <begin position="120"/>
        <end position="143"/>
    </location>
</feature>
<name>A0A7C5LS26_9PROT</name>
<proteinExistence type="predicted"/>
<reference evidence="6" key="1">
    <citation type="journal article" date="2020" name="mSystems">
        <title>Genome- and Community-Level Interaction Insights into Carbon Utilization and Element Cycling Functions of Hydrothermarchaeota in Hydrothermal Sediment.</title>
        <authorList>
            <person name="Zhou Z."/>
            <person name="Liu Y."/>
            <person name="Xu W."/>
            <person name="Pan J."/>
            <person name="Luo Z.H."/>
            <person name="Li M."/>
        </authorList>
    </citation>
    <scope>NUCLEOTIDE SEQUENCE [LARGE SCALE GENOMIC DNA]</scope>
    <source>
        <strain evidence="6">HyVt-485</strain>
    </source>
</reference>
<comment type="caution">
    <text evidence="6">The sequence shown here is derived from an EMBL/GenBank/DDBJ whole genome shotgun (WGS) entry which is preliminary data.</text>
</comment>
<organism evidence="6">
    <name type="scientific">Hellea balneolensis</name>
    <dbReference type="NCBI Taxonomy" id="287478"/>
    <lineage>
        <taxon>Bacteria</taxon>
        <taxon>Pseudomonadati</taxon>
        <taxon>Pseudomonadota</taxon>
        <taxon>Alphaproteobacteria</taxon>
        <taxon>Maricaulales</taxon>
        <taxon>Robiginitomaculaceae</taxon>
        <taxon>Hellea</taxon>
    </lineage>
</organism>
<evidence type="ECO:0000256" key="3">
    <source>
        <dbReference type="ARBA" id="ARBA00022989"/>
    </source>
</evidence>
<gene>
    <name evidence="6" type="ORF">ENJ42_02970</name>
</gene>
<dbReference type="Pfam" id="PF01124">
    <property type="entry name" value="MAPEG"/>
    <property type="match status" value="1"/>
</dbReference>